<dbReference type="RefSeq" id="WP_253886306.1">
    <property type="nucleotide sequence ID" value="NZ_BAAAVB010000004.1"/>
</dbReference>
<proteinExistence type="predicted"/>
<evidence type="ECO:0000259" key="2">
    <source>
        <dbReference type="Pfam" id="PF04471"/>
    </source>
</evidence>
<organism evidence="3 4">
    <name type="scientific">Actinokineospora diospyrosa</name>
    <dbReference type="NCBI Taxonomy" id="103728"/>
    <lineage>
        <taxon>Bacteria</taxon>
        <taxon>Bacillati</taxon>
        <taxon>Actinomycetota</taxon>
        <taxon>Actinomycetes</taxon>
        <taxon>Pseudonocardiales</taxon>
        <taxon>Pseudonocardiaceae</taxon>
        <taxon>Actinokineospora</taxon>
    </lineage>
</organism>
<sequence length="310" mass="36119">MTGQTKRISTSAYQALRDALPVVVWYKKSFNRYLRTALRQHPQLLTGIDFDLSKREVADELVDRLMHDEHIYQSVTLQLMMEVANMHKFPELERLEDSVNLVRKAKEAVAELQRHTSQHEQLIIERERSEAERNAHSQQAELARRFSDELDTLKNDFYRLASQGDGNPHQRGRDFEKFLNHLFELFDLEPRLSYVLTNEQIDGAFSFDTDDYVLEAKWTKDKVDVPQANHFATKVRNKGKNALGLLVSVNGFTAGALDEYKRSTPFMTMDHADIICVLEQRARLDDVLRRKKRHANETGECHFPISRLFE</sequence>
<keyword evidence="4" id="KW-1185">Reference proteome</keyword>
<gene>
    <name evidence="3" type="ORF">LV75_001789</name>
</gene>
<evidence type="ECO:0000256" key="1">
    <source>
        <dbReference type="SAM" id="Coils"/>
    </source>
</evidence>
<feature type="coiled-coil region" evidence="1">
    <location>
        <begin position="95"/>
        <end position="139"/>
    </location>
</feature>
<dbReference type="Pfam" id="PF04471">
    <property type="entry name" value="Mrr_cat"/>
    <property type="match status" value="1"/>
</dbReference>
<protein>
    <submittedName>
        <fullName evidence="3">Restriction endonuclease</fullName>
    </submittedName>
</protein>
<feature type="domain" description="Restriction endonuclease type IV Mrr" evidence="2">
    <location>
        <begin position="172"/>
        <end position="274"/>
    </location>
</feature>
<keyword evidence="1" id="KW-0175">Coiled coil</keyword>
<dbReference type="InterPro" id="IPR007560">
    <property type="entry name" value="Restrct_endonuc_IV_Mrr"/>
</dbReference>
<dbReference type="InterPro" id="IPR011335">
    <property type="entry name" value="Restrct_endonuc-II-like"/>
</dbReference>
<dbReference type="Proteomes" id="UP001205185">
    <property type="component" value="Unassembled WGS sequence"/>
</dbReference>
<dbReference type="Gene3D" id="3.40.1350.10">
    <property type="match status" value="1"/>
</dbReference>
<keyword evidence="3" id="KW-0255">Endonuclease</keyword>
<keyword evidence="3" id="KW-0540">Nuclease</keyword>
<keyword evidence="3" id="KW-0378">Hydrolase</keyword>
<dbReference type="EMBL" id="JAMTCO010000004">
    <property type="protein sequence ID" value="MCP2269301.1"/>
    <property type="molecule type" value="Genomic_DNA"/>
</dbReference>
<evidence type="ECO:0000313" key="3">
    <source>
        <dbReference type="EMBL" id="MCP2269301.1"/>
    </source>
</evidence>
<reference evidence="3 4" key="1">
    <citation type="submission" date="2022-06" db="EMBL/GenBank/DDBJ databases">
        <title>Genomic Encyclopedia of Archaeal and Bacterial Type Strains, Phase II (KMG-II): from individual species to whole genera.</title>
        <authorList>
            <person name="Goeker M."/>
        </authorList>
    </citation>
    <scope>NUCLEOTIDE SEQUENCE [LARGE SCALE GENOMIC DNA]</scope>
    <source>
        <strain evidence="3 4">DSM 44255</strain>
    </source>
</reference>
<dbReference type="InterPro" id="IPR011856">
    <property type="entry name" value="tRNA_endonuc-like_dom_sf"/>
</dbReference>
<comment type="caution">
    <text evidence="3">The sequence shown here is derived from an EMBL/GenBank/DDBJ whole genome shotgun (WGS) entry which is preliminary data.</text>
</comment>
<accession>A0ABT1I9U2</accession>
<name>A0ABT1I9U2_9PSEU</name>
<dbReference type="SUPFAM" id="SSF52980">
    <property type="entry name" value="Restriction endonuclease-like"/>
    <property type="match status" value="1"/>
</dbReference>
<dbReference type="GO" id="GO:0004519">
    <property type="term" value="F:endonuclease activity"/>
    <property type="evidence" value="ECO:0007669"/>
    <property type="project" value="UniProtKB-KW"/>
</dbReference>
<evidence type="ECO:0000313" key="4">
    <source>
        <dbReference type="Proteomes" id="UP001205185"/>
    </source>
</evidence>